<dbReference type="EMBL" id="JBBLXS010000337">
    <property type="protein sequence ID" value="MEK0187317.1"/>
    <property type="molecule type" value="Genomic_DNA"/>
</dbReference>
<feature type="non-terminal residue" evidence="5">
    <location>
        <position position="456"/>
    </location>
</feature>
<dbReference type="InterPro" id="IPR001343">
    <property type="entry name" value="Hemolysn_Ca-bd"/>
</dbReference>
<dbReference type="InterPro" id="IPR013519">
    <property type="entry name" value="Int_alpha_beta-p"/>
</dbReference>
<name>A0ABU8YS94_9CYAN</name>
<keyword evidence="4" id="KW-0325">Glycoprotein</keyword>
<organism evidence="5 6">
    <name type="scientific">Microcoleus anatoxicus PTRS2</name>
    <dbReference type="NCBI Taxonomy" id="2705321"/>
    <lineage>
        <taxon>Bacteria</taxon>
        <taxon>Bacillati</taxon>
        <taxon>Cyanobacteriota</taxon>
        <taxon>Cyanophyceae</taxon>
        <taxon>Oscillatoriophycideae</taxon>
        <taxon>Oscillatoriales</taxon>
        <taxon>Microcoleaceae</taxon>
        <taxon>Microcoleus</taxon>
        <taxon>Microcoleus anatoxicus</taxon>
    </lineage>
</organism>
<evidence type="ECO:0000256" key="1">
    <source>
        <dbReference type="ARBA" id="ARBA00022729"/>
    </source>
</evidence>
<dbReference type="InterPro" id="IPR000413">
    <property type="entry name" value="Integrin_alpha"/>
</dbReference>
<protein>
    <submittedName>
        <fullName evidence="5">Uncharacterized protein</fullName>
    </submittedName>
</protein>
<dbReference type="PRINTS" id="PR00313">
    <property type="entry name" value="CABNDNGRPT"/>
</dbReference>
<comment type="caution">
    <text evidence="5">The sequence shown here is derived from an EMBL/GenBank/DDBJ whole genome shotgun (WGS) entry which is preliminary data.</text>
</comment>
<dbReference type="InterPro" id="IPR018511">
    <property type="entry name" value="Hemolysin-typ_Ca-bd_CS"/>
</dbReference>
<dbReference type="Pfam" id="PF01839">
    <property type="entry name" value="FG-GAP"/>
    <property type="match status" value="4"/>
</dbReference>
<dbReference type="Gene3D" id="2.130.10.130">
    <property type="entry name" value="Integrin alpha, N-terminal"/>
    <property type="match status" value="3"/>
</dbReference>
<gene>
    <name evidence="5" type="ORF">WMG39_21040</name>
</gene>
<keyword evidence="1" id="KW-0732">Signal</keyword>
<dbReference type="PANTHER" id="PTHR23221">
    <property type="entry name" value="GLYCOSYLPHOSPHATIDYLINOSITOL PHOSPHOLIPASE D"/>
    <property type="match status" value="1"/>
</dbReference>
<dbReference type="SUPFAM" id="SSF69318">
    <property type="entry name" value="Integrin alpha N-terminal domain"/>
    <property type="match status" value="2"/>
</dbReference>
<reference evidence="5 6" key="1">
    <citation type="journal article" date="2020" name="Harmful Algae">
        <title>Molecular and morphological characterization of a novel dihydroanatoxin-a producing Microcoleus species (cyanobacteria) from the Russian River, California, USA.</title>
        <authorList>
            <person name="Conklin K.Y."/>
            <person name="Stancheva R."/>
            <person name="Otten T.G."/>
            <person name="Fadness R."/>
            <person name="Boyer G.L."/>
            <person name="Read B."/>
            <person name="Zhang X."/>
            <person name="Sheath R.G."/>
        </authorList>
    </citation>
    <scope>NUCLEOTIDE SEQUENCE [LARGE SCALE GENOMIC DNA]</scope>
    <source>
        <strain evidence="5 6">PTRS2</strain>
    </source>
</reference>
<keyword evidence="2" id="KW-0677">Repeat</keyword>
<dbReference type="Proteomes" id="UP001384579">
    <property type="component" value="Unassembled WGS sequence"/>
</dbReference>
<evidence type="ECO:0000256" key="4">
    <source>
        <dbReference type="ARBA" id="ARBA00023180"/>
    </source>
</evidence>
<sequence length="456" mass="45606">MNGNNGFAVTGTNTFDYAGLFATGIGDINGDRIDDILISAPGPLGGTPGKSYVIYGRTTGFSPNLNLAEINNNNGFVINGIDGNSSGTASSGDINGDGIPDLVIGADGGTTNGGINAGKTYVIFGQQGGFTGSINVPELNGTTGFVIAGLNAEERSGIALTATGDINGDGNKDIVIGAPGATVGDQINAGKTYVIFGKKEGFPVILNPAELNGNNGFTISGFDAEGSAGNAVSYAGDINKDGFDDLLIGASSANSDDKNNAGKTFVVFGKKEFSANFSLAEADGKNALVLNGVETDGLLGTAVSGAGDINGDGIDDIIVGAPGSLFNDSPGKSYAVFGSRGFGFANPNNGLEGTVQDDIINGTQEDDTISGSQGNDKIFGNSGQDVLSGNQNDDYLDGEKGQDILIGGDGNDSLFGGLGNDVLTGESGNDILTGVDINAINPGIEEIDTLTGGGGS</sequence>
<evidence type="ECO:0000313" key="5">
    <source>
        <dbReference type="EMBL" id="MEK0187317.1"/>
    </source>
</evidence>
<evidence type="ECO:0000256" key="3">
    <source>
        <dbReference type="ARBA" id="ARBA00022801"/>
    </source>
</evidence>
<evidence type="ECO:0000313" key="6">
    <source>
        <dbReference type="Proteomes" id="UP001384579"/>
    </source>
</evidence>
<dbReference type="InterPro" id="IPR013517">
    <property type="entry name" value="FG-GAP"/>
</dbReference>
<dbReference type="PROSITE" id="PS51470">
    <property type="entry name" value="FG_GAP"/>
    <property type="match status" value="2"/>
</dbReference>
<dbReference type="PRINTS" id="PR01185">
    <property type="entry name" value="INTEGRINA"/>
</dbReference>
<keyword evidence="6" id="KW-1185">Reference proteome</keyword>
<evidence type="ECO:0000256" key="2">
    <source>
        <dbReference type="ARBA" id="ARBA00022737"/>
    </source>
</evidence>
<dbReference type="SMART" id="SM00191">
    <property type="entry name" value="Int_alpha"/>
    <property type="match status" value="5"/>
</dbReference>
<dbReference type="PANTHER" id="PTHR23221:SF7">
    <property type="entry name" value="PHOSPHATIDYLINOSITOL-GLYCAN-SPECIFIC PHOSPHOLIPASE D"/>
    <property type="match status" value="1"/>
</dbReference>
<keyword evidence="3" id="KW-0378">Hydrolase</keyword>
<proteinExistence type="predicted"/>
<dbReference type="PROSITE" id="PS00330">
    <property type="entry name" value="HEMOLYSIN_CALCIUM"/>
    <property type="match status" value="2"/>
</dbReference>
<accession>A0ABU8YS94</accession>
<dbReference type="InterPro" id="IPR028994">
    <property type="entry name" value="Integrin_alpha_N"/>
</dbReference>
<dbReference type="Pfam" id="PF00353">
    <property type="entry name" value="HemolysinCabind"/>
    <property type="match status" value="2"/>
</dbReference>